<organism evidence="1 2">
    <name type="scientific">Flavobacterium ginsengisoli</name>
    <dbReference type="NCBI Taxonomy" id="871694"/>
    <lineage>
        <taxon>Bacteria</taxon>
        <taxon>Pseudomonadati</taxon>
        <taxon>Bacteroidota</taxon>
        <taxon>Flavobacteriia</taxon>
        <taxon>Flavobacteriales</taxon>
        <taxon>Flavobacteriaceae</taxon>
        <taxon>Flavobacterium</taxon>
    </lineage>
</organism>
<reference evidence="2" key="1">
    <citation type="journal article" date="2019" name="Int. J. Syst. Evol. Microbiol.">
        <title>The Global Catalogue of Microorganisms (GCM) 10K type strain sequencing project: providing services to taxonomists for standard genome sequencing and annotation.</title>
        <authorList>
            <consortium name="The Broad Institute Genomics Platform"/>
            <consortium name="The Broad Institute Genome Sequencing Center for Infectious Disease"/>
            <person name="Wu L."/>
            <person name="Ma J."/>
        </authorList>
    </citation>
    <scope>NUCLEOTIDE SEQUENCE [LARGE SCALE GENOMIC DNA]</scope>
    <source>
        <strain evidence="2">JCM 17336</strain>
    </source>
</reference>
<accession>A0ABP7FDP1</accession>
<comment type="caution">
    <text evidence="1">The sequence shown here is derived from an EMBL/GenBank/DDBJ whole genome shotgun (WGS) entry which is preliminary data.</text>
</comment>
<sequence>MIFVIKKKIVKKLKEFKQNYSYVRFYNNQDPVIYLNLKHKTKVRTYLNLFFRIRAVYNEPIVIEFSLLRIVFLAKWFKDLDYIYFSKPFSKLNKVKVFSHNKKADFNVNYNFKKVYSSVDFNKNALPYIMHPNNYLSKEAQIMEKKVGILMSGNFDKKIYGTNIISKNFGMMNRWDVYQEILKHSALLSIYGTDLLENLDSGQFKNKFVLMKWQTGAIPIEKWRDYLSSADFIFCAPGMTMPMCHNVLEAMSVGVIPILNYSNWLNPSLEDGVNCLEYSNSSDIAKVIDTALSLPEEKKQILRENTIAYFKKYYDLYDFKKNSSNELVVLNENISDLI</sequence>
<name>A0ABP7FDP1_9FLAO</name>
<dbReference type="Proteomes" id="UP001501367">
    <property type="component" value="Unassembled WGS sequence"/>
</dbReference>
<dbReference type="RefSeq" id="WP_345158333.1">
    <property type="nucleotide sequence ID" value="NZ_BAABDT010000003.1"/>
</dbReference>
<evidence type="ECO:0000313" key="1">
    <source>
        <dbReference type="EMBL" id="GAA3736521.1"/>
    </source>
</evidence>
<protein>
    <recommendedName>
        <fullName evidence="3">ATPase</fullName>
    </recommendedName>
</protein>
<proteinExistence type="predicted"/>
<dbReference type="EMBL" id="BAABDT010000003">
    <property type="protein sequence ID" value="GAA3736521.1"/>
    <property type="molecule type" value="Genomic_DNA"/>
</dbReference>
<evidence type="ECO:0000313" key="2">
    <source>
        <dbReference type="Proteomes" id="UP001501367"/>
    </source>
</evidence>
<dbReference type="Gene3D" id="3.40.50.2000">
    <property type="entry name" value="Glycogen Phosphorylase B"/>
    <property type="match status" value="1"/>
</dbReference>
<keyword evidence="2" id="KW-1185">Reference proteome</keyword>
<dbReference type="SUPFAM" id="SSF53756">
    <property type="entry name" value="UDP-Glycosyltransferase/glycogen phosphorylase"/>
    <property type="match status" value="1"/>
</dbReference>
<evidence type="ECO:0008006" key="3">
    <source>
        <dbReference type="Google" id="ProtNLM"/>
    </source>
</evidence>
<gene>
    <name evidence="1" type="ORF">GCM10022422_19520</name>
</gene>